<protein>
    <recommendedName>
        <fullName evidence="3">Peptidase A2 domain-containing protein</fullName>
    </recommendedName>
</protein>
<dbReference type="EMBL" id="NBNE01010443">
    <property type="protein sequence ID" value="OWY97449.1"/>
    <property type="molecule type" value="Genomic_DNA"/>
</dbReference>
<evidence type="ECO:0000313" key="1">
    <source>
        <dbReference type="EMBL" id="OWY97449.1"/>
    </source>
</evidence>
<evidence type="ECO:0000313" key="2">
    <source>
        <dbReference type="Proteomes" id="UP000198211"/>
    </source>
</evidence>
<proteinExistence type="predicted"/>
<dbReference type="AlphaFoldDB" id="A0A225UZ37"/>
<dbReference type="Gene3D" id="2.40.70.10">
    <property type="entry name" value="Acid Proteases"/>
    <property type="match status" value="1"/>
</dbReference>
<dbReference type="Proteomes" id="UP000198211">
    <property type="component" value="Unassembled WGS sequence"/>
</dbReference>
<name>A0A225UZ37_9STRA</name>
<dbReference type="InterPro" id="IPR021109">
    <property type="entry name" value="Peptidase_aspartic_dom_sf"/>
</dbReference>
<sequence>MKFGHMEHNCWIDMVCERCGKNGYPGHACRALTATSATKINFETMETVKDLARNGVRKGVPPDILKKLLDGKADVKLVSPLDGDPERAGLERPQGLCVLAYVGRELREKKTDNQQCMIMNQDYPIKPVQVQPDLTESEGSVELSLRPGQRYGWWEDHETDDSHDVAMVFGAVNVERTKIILDSGASGSMISLNLARRFKLKIRGQGGVQSYITAMARVKITLGMNVVYVMNVWLANIGEGLEVLLGMDFMYAAGIRLCMREGLVRMPDEEMVVICTGPNRERVGLDVPVHPDETLHLQSGEHAIVRVRYGQTNP</sequence>
<dbReference type="CDD" id="cd00303">
    <property type="entry name" value="retropepsin_like"/>
    <property type="match status" value="1"/>
</dbReference>
<dbReference type="Pfam" id="PF13650">
    <property type="entry name" value="Asp_protease_2"/>
    <property type="match status" value="1"/>
</dbReference>
<reference evidence="2" key="1">
    <citation type="submission" date="2017-03" db="EMBL/GenBank/DDBJ databases">
        <title>Phytopthora megakarya and P. palmivora, two closely related causual agents of cacao black pod achieved similar genome size and gene model numbers by different mechanisms.</title>
        <authorList>
            <person name="Ali S."/>
            <person name="Shao J."/>
            <person name="Larry D.J."/>
            <person name="Kronmiller B."/>
            <person name="Shen D."/>
            <person name="Strem M.D."/>
            <person name="Melnick R.L."/>
            <person name="Guiltinan M.J."/>
            <person name="Tyler B.M."/>
            <person name="Meinhardt L.W."/>
            <person name="Bailey B.A."/>
        </authorList>
    </citation>
    <scope>NUCLEOTIDE SEQUENCE [LARGE SCALE GENOMIC DNA]</scope>
    <source>
        <strain evidence="2">zdho120</strain>
    </source>
</reference>
<accession>A0A225UZ37</accession>
<keyword evidence="2" id="KW-1185">Reference proteome</keyword>
<dbReference type="OrthoDB" id="128412at2759"/>
<evidence type="ECO:0008006" key="3">
    <source>
        <dbReference type="Google" id="ProtNLM"/>
    </source>
</evidence>
<dbReference type="SUPFAM" id="SSF50630">
    <property type="entry name" value="Acid proteases"/>
    <property type="match status" value="1"/>
</dbReference>
<gene>
    <name evidence="1" type="ORF">PHMEG_00032012</name>
</gene>
<comment type="caution">
    <text evidence="1">The sequence shown here is derived from an EMBL/GenBank/DDBJ whole genome shotgun (WGS) entry which is preliminary data.</text>
</comment>
<organism evidence="1 2">
    <name type="scientific">Phytophthora megakarya</name>
    <dbReference type="NCBI Taxonomy" id="4795"/>
    <lineage>
        <taxon>Eukaryota</taxon>
        <taxon>Sar</taxon>
        <taxon>Stramenopiles</taxon>
        <taxon>Oomycota</taxon>
        <taxon>Peronosporomycetes</taxon>
        <taxon>Peronosporales</taxon>
        <taxon>Peronosporaceae</taxon>
        <taxon>Phytophthora</taxon>
    </lineage>
</organism>